<evidence type="ECO:0000256" key="1">
    <source>
        <dbReference type="SAM" id="MobiDB-lite"/>
    </source>
</evidence>
<protein>
    <submittedName>
        <fullName evidence="2">Pif1 protein</fullName>
    </submittedName>
</protein>
<feature type="region of interest" description="Disordered" evidence="1">
    <location>
        <begin position="36"/>
        <end position="58"/>
    </location>
</feature>
<comment type="caution">
    <text evidence="2">The sequence shown here is derived from an EMBL/GenBank/DDBJ whole genome shotgun (WGS) entry which is preliminary data.</text>
</comment>
<sequence length="316" mass="35300">GAAADVACAFNREQRRVQDRVYGAVDRALSLQAAADGRRMRTARSSPAREGWHGQNHCGPGLRHSNIGTWQQRPTNRHASRMRAKLPADVAVNTYHAAFGLDEKIGSIAVTLAQYSLIVIDEVSHLQLEHFEHVCRLWNQADNVPAVLLAGDEMQMGGFGDRRAWHSPMWERMVYCIKLHQVYRCKDPEFNQVFMELRADGGGRSQAPQGPPGHRHSDVHPARCAYHERAGRTLYPSGSPLVVLPADVDSNPDNYRDGQLLENVSALAPLRLPIYKGMQLVSHATFAKTSTTSMGWWFLSTQARKAWRFSPQPAFG</sequence>
<accession>A0A812QV53</accession>
<gene>
    <name evidence="2" type="primary">pif1</name>
    <name evidence="2" type="ORF">SPIL2461_LOCUS10009</name>
</gene>
<proteinExistence type="predicted"/>
<dbReference type="EMBL" id="CAJNIZ010018035">
    <property type="protein sequence ID" value="CAE7405633.1"/>
    <property type="molecule type" value="Genomic_DNA"/>
</dbReference>
<name>A0A812QV53_SYMPI</name>
<dbReference type="OrthoDB" id="204766at2759"/>
<organism evidence="2 3">
    <name type="scientific">Symbiodinium pilosum</name>
    <name type="common">Dinoflagellate</name>
    <dbReference type="NCBI Taxonomy" id="2952"/>
    <lineage>
        <taxon>Eukaryota</taxon>
        <taxon>Sar</taxon>
        <taxon>Alveolata</taxon>
        <taxon>Dinophyceae</taxon>
        <taxon>Suessiales</taxon>
        <taxon>Symbiodiniaceae</taxon>
        <taxon>Symbiodinium</taxon>
    </lineage>
</organism>
<dbReference type="InterPro" id="IPR027417">
    <property type="entry name" value="P-loop_NTPase"/>
</dbReference>
<dbReference type="AlphaFoldDB" id="A0A812QV53"/>
<keyword evidence="3" id="KW-1185">Reference proteome</keyword>
<dbReference type="Proteomes" id="UP000649617">
    <property type="component" value="Unassembled WGS sequence"/>
</dbReference>
<dbReference type="Pfam" id="PF13604">
    <property type="entry name" value="AAA_30"/>
    <property type="match status" value="1"/>
</dbReference>
<feature type="non-terminal residue" evidence="2">
    <location>
        <position position="1"/>
    </location>
</feature>
<dbReference type="Gene3D" id="3.40.50.300">
    <property type="entry name" value="P-loop containing nucleotide triphosphate hydrolases"/>
    <property type="match status" value="1"/>
</dbReference>
<evidence type="ECO:0000313" key="2">
    <source>
        <dbReference type="EMBL" id="CAE7405633.1"/>
    </source>
</evidence>
<evidence type="ECO:0000313" key="3">
    <source>
        <dbReference type="Proteomes" id="UP000649617"/>
    </source>
</evidence>
<reference evidence="2" key="1">
    <citation type="submission" date="2021-02" db="EMBL/GenBank/DDBJ databases">
        <authorList>
            <person name="Dougan E. K."/>
            <person name="Rhodes N."/>
            <person name="Thang M."/>
            <person name="Chan C."/>
        </authorList>
    </citation>
    <scope>NUCLEOTIDE SEQUENCE</scope>
</reference>
<dbReference type="SUPFAM" id="SSF52540">
    <property type="entry name" value="P-loop containing nucleoside triphosphate hydrolases"/>
    <property type="match status" value="1"/>
</dbReference>